<dbReference type="InterPro" id="IPR029026">
    <property type="entry name" value="tRNA_m1G_MTases_N"/>
</dbReference>
<keyword evidence="7" id="KW-0699">rRNA-binding</keyword>
<evidence type="ECO:0000256" key="2">
    <source>
        <dbReference type="ARBA" id="ARBA00022517"/>
    </source>
</evidence>
<proteinExistence type="inferred from homology"/>
<keyword evidence="8" id="KW-0694">RNA-binding</keyword>
<dbReference type="EMBL" id="CP006867">
    <property type="protein sequence ID" value="ALU11492.1"/>
    <property type="molecule type" value="Genomic_DNA"/>
</dbReference>
<keyword evidence="6" id="KW-0949">S-adenosyl-L-methionine</keyword>
<reference evidence="9 10" key="1">
    <citation type="submission" date="2013-11" db="EMBL/GenBank/DDBJ databases">
        <title>Comparative genomics of Ignicoccus.</title>
        <authorList>
            <person name="Podar M."/>
        </authorList>
    </citation>
    <scope>NUCLEOTIDE SEQUENCE [LARGE SCALE GENOMIC DNA]</scope>
    <source>
        <strain evidence="9 10">DSM 13165</strain>
    </source>
</reference>
<dbReference type="PANTHER" id="PTHR12636">
    <property type="entry name" value="NEP1/MRA1"/>
    <property type="match status" value="1"/>
</dbReference>
<dbReference type="GO" id="GO:0070475">
    <property type="term" value="P:rRNA base methylation"/>
    <property type="evidence" value="ECO:0007669"/>
    <property type="project" value="InterPro"/>
</dbReference>
<evidence type="ECO:0000256" key="1">
    <source>
        <dbReference type="ARBA" id="ARBA00008115"/>
    </source>
</evidence>
<evidence type="ECO:0000256" key="3">
    <source>
        <dbReference type="ARBA" id="ARBA00022552"/>
    </source>
</evidence>
<keyword evidence="3" id="KW-0698">rRNA processing</keyword>
<dbReference type="KEGG" id="iis:EYM_01575"/>
<dbReference type="AlphaFoldDB" id="A0A0U2U5P3"/>
<keyword evidence="2" id="KW-0690">Ribosome biogenesis</keyword>
<protein>
    <submittedName>
        <fullName evidence="9">16S rRNA methyltransferase</fullName>
    </submittedName>
</protein>
<evidence type="ECO:0000256" key="7">
    <source>
        <dbReference type="ARBA" id="ARBA00022730"/>
    </source>
</evidence>
<organism evidence="9 10">
    <name type="scientific">Ignicoccus islandicus DSM 13165</name>
    <dbReference type="NCBI Taxonomy" id="940295"/>
    <lineage>
        <taxon>Archaea</taxon>
        <taxon>Thermoproteota</taxon>
        <taxon>Thermoprotei</taxon>
        <taxon>Desulfurococcales</taxon>
        <taxon>Desulfurococcaceae</taxon>
        <taxon>Ignicoccus</taxon>
    </lineage>
</organism>
<evidence type="ECO:0000256" key="4">
    <source>
        <dbReference type="ARBA" id="ARBA00022603"/>
    </source>
</evidence>
<keyword evidence="5 9" id="KW-0808">Transferase</keyword>
<sequence>MRKLKVILLEASLELAPSNWPYGPLIDKRYHYHKLSNFPQKWKRGRPDILHTTLLILQDSVLNREGLLELYFHTITGEVYKVRSDERVPKHYDAFKEIMAQLLQYGKVPRDSEEPLIWKAYDDLSQFVKDHGKFILMHEKGELRRVSEVVSEAIETNAAIGIGVFPRGDFRRSTIKKARKLYSIWKDSLKAWTVACKLVSSAEELLIQFS</sequence>
<comment type="similarity">
    <text evidence="1">Belongs to the class IV-like SAM-binding methyltransferase superfamily. RNA methyltransferase NEP1 family.</text>
</comment>
<name>A0A0U2U5P3_9CREN</name>
<evidence type="ECO:0000256" key="6">
    <source>
        <dbReference type="ARBA" id="ARBA00022691"/>
    </source>
</evidence>
<dbReference type="RefSeq" id="WP_075049355.1">
    <property type="nucleotide sequence ID" value="NZ_CP006867.1"/>
</dbReference>
<dbReference type="PANTHER" id="PTHR12636:SF5">
    <property type="entry name" value="RIBOSOMAL RNA SMALL SUBUNIT METHYLTRANSFERASE NEP1"/>
    <property type="match status" value="1"/>
</dbReference>
<evidence type="ECO:0000256" key="8">
    <source>
        <dbReference type="ARBA" id="ARBA00022884"/>
    </source>
</evidence>
<dbReference type="InterPro" id="IPR029028">
    <property type="entry name" value="Alpha/beta_knot_MTases"/>
</dbReference>
<dbReference type="Proteomes" id="UP000060778">
    <property type="component" value="Chromosome"/>
</dbReference>
<dbReference type="STRING" id="940295.EYM_01575"/>
<keyword evidence="4 9" id="KW-0489">Methyltransferase</keyword>
<dbReference type="InterPro" id="IPR005304">
    <property type="entry name" value="Rbsml_bgen_MeTrfase_EMG1/NEP1"/>
</dbReference>
<dbReference type="GeneID" id="30679723"/>
<gene>
    <name evidence="9" type="ORF">EYM_01575</name>
</gene>
<keyword evidence="10" id="KW-1185">Reference proteome</keyword>
<dbReference type="Pfam" id="PF03587">
    <property type="entry name" value="EMG1"/>
    <property type="match status" value="1"/>
</dbReference>
<dbReference type="Gene3D" id="3.40.1280.10">
    <property type="match status" value="1"/>
</dbReference>
<dbReference type="GO" id="GO:0070037">
    <property type="term" value="F:rRNA (pseudouridine) methyltransferase activity"/>
    <property type="evidence" value="ECO:0007669"/>
    <property type="project" value="InterPro"/>
</dbReference>
<dbReference type="GO" id="GO:0019843">
    <property type="term" value="F:rRNA binding"/>
    <property type="evidence" value="ECO:0007669"/>
    <property type="project" value="UniProtKB-KW"/>
</dbReference>
<dbReference type="CDD" id="cd18088">
    <property type="entry name" value="Nep1-like"/>
    <property type="match status" value="1"/>
</dbReference>
<evidence type="ECO:0000313" key="10">
    <source>
        <dbReference type="Proteomes" id="UP000060778"/>
    </source>
</evidence>
<dbReference type="OrthoDB" id="7612at2157"/>
<evidence type="ECO:0000256" key="5">
    <source>
        <dbReference type="ARBA" id="ARBA00022679"/>
    </source>
</evidence>
<dbReference type="SUPFAM" id="SSF75217">
    <property type="entry name" value="alpha/beta knot"/>
    <property type="match status" value="1"/>
</dbReference>
<evidence type="ECO:0000313" key="9">
    <source>
        <dbReference type="EMBL" id="ALU11492.1"/>
    </source>
</evidence>
<accession>A0A0U2U5P3</accession>